<dbReference type="InterPro" id="IPR011992">
    <property type="entry name" value="EF-hand-dom_pair"/>
</dbReference>
<dbReference type="InterPro" id="IPR002048">
    <property type="entry name" value="EF_hand_dom"/>
</dbReference>
<evidence type="ECO:0000313" key="5">
    <source>
        <dbReference type="WBParaSite" id="TTAC_0000308101-mRNA-1"/>
    </source>
</evidence>
<evidence type="ECO:0000259" key="2">
    <source>
        <dbReference type="PROSITE" id="PS50222"/>
    </source>
</evidence>
<evidence type="ECO:0000313" key="4">
    <source>
        <dbReference type="Proteomes" id="UP000274429"/>
    </source>
</evidence>
<keyword evidence="4" id="KW-1185">Reference proteome</keyword>
<dbReference type="GO" id="GO:0005509">
    <property type="term" value="F:calcium ion binding"/>
    <property type="evidence" value="ECO:0007669"/>
    <property type="project" value="InterPro"/>
</dbReference>
<dbReference type="Pfam" id="PF13499">
    <property type="entry name" value="EF-hand_7"/>
    <property type="match status" value="1"/>
</dbReference>
<dbReference type="Gene3D" id="1.10.238.10">
    <property type="entry name" value="EF-hand"/>
    <property type="match status" value="1"/>
</dbReference>
<proteinExistence type="predicted"/>
<dbReference type="OrthoDB" id="418358at2759"/>
<dbReference type="WBParaSite" id="TTAC_0000308101-mRNA-1">
    <property type="protein sequence ID" value="TTAC_0000308101-mRNA-1"/>
    <property type="gene ID" value="TTAC_0000308101"/>
</dbReference>
<evidence type="ECO:0000256" key="1">
    <source>
        <dbReference type="SAM" id="MobiDB-lite"/>
    </source>
</evidence>
<sequence>MNIDSATLRQVFDALDNTNRGFITVEQFTSALEKFYTSIAKESTNVEHQSKLARMQSMDVDNIVNALDPEKDGIISYEDFESAFQNFFNCRNREELKGKTMTLNLHGRRVSITPDDFVMQQSEIDPDLKTEDSGFLEPNVGDLTPSRPSTLLTRTSIPSYNENAGSPFSGSRSDLMLDDVDSNLEQLKVSVFTSFK</sequence>
<feature type="compositionally biased region" description="Polar residues" evidence="1">
    <location>
        <begin position="146"/>
        <end position="167"/>
    </location>
</feature>
<evidence type="ECO:0000313" key="3">
    <source>
        <dbReference type="EMBL" id="VDM21879.1"/>
    </source>
</evidence>
<dbReference type="EMBL" id="UYWX01001877">
    <property type="protein sequence ID" value="VDM21879.1"/>
    <property type="molecule type" value="Genomic_DNA"/>
</dbReference>
<organism evidence="5">
    <name type="scientific">Hydatigena taeniaeformis</name>
    <name type="common">Feline tapeworm</name>
    <name type="synonym">Taenia taeniaeformis</name>
    <dbReference type="NCBI Taxonomy" id="6205"/>
    <lineage>
        <taxon>Eukaryota</taxon>
        <taxon>Metazoa</taxon>
        <taxon>Spiralia</taxon>
        <taxon>Lophotrochozoa</taxon>
        <taxon>Platyhelminthes</taxon>
        <taxon>Cestoda</taxon>
        <taxon>Eucestoda</taxon>
        <taxon>Cyclophyllidea</taxon>
        <taxon>Taeniidae</taxon>
        <taxon>Hydatigera</taxon>
    </lineage>
</organism>
<dbReference type="SUPFAM" id="SSF47473">
    <property type="entry name" value="EF-hand"/>
    <property type="match status" value="1"/>
</dbReference>
<dbReference type="AlphaFoldDB" id="A0A0R3WQP1"/>
<feature type="domain" description="EF-hand" evidence="2">
    <location>
        <begin position="3"/>
        <end position="38"/>
    </location>
</feature>
<feature type="region of interest" description="Disordered" evidence="1">
    <location>
        <begin position="128"/>
        <end position="167"/>
    </location>
</feature>
<name>A0A0R3WQP1_HYDTA</name>
<reference evidence="3 4" key="2">
    <citation type="submission" date="2018-11" db="EMBL/GenBank/DDBJ databases">
        <authorList>
            <consortium name="Pathogen Informatics"/>
        </authorList>
    </citation>
    <scope>NUCLEOTIDE SEQUENCE [LARGE SCALE GENOMIC DNA]</scope>
</reference>
<gene>
    <name evidence="3" type="ORF">TTAC_LOCUS3066</name>
</gene>
<dbReference type="Proteomes" id="UP000274429">
    <property type="component" value="Unassembled WGS sequence"/>
</dbReference>
<dbReference type="STRING" id="6205.A0A0R3WQP1"/>
<dbReference type="PROSITE" id="PS50222">
    <property type="entry name" value="EF_HAND_2"/>
    <property type="match status" value="2"/>
</dbReference>
<reference evidence="5" key="1">
    <citation type="submission" date="2017-02" db="UniProtKB">
        <authorList>
            <consortium name="WormBaseParasite"/>
        </authorList>
    </citation>
    <scope>IDENTIFICATION</scope>
</reference>
<accession>A0A0R3WQP1</accession>
<feature type="domain" description="EF-hand" evidence="2">
    <location>
        <begin position="55"/>
        <end position="90"/>
    </location>
</feature>
<protein>
    <submittedName>
        <fullName evidence="5">EF-hand domain-containing protein</fullName>
    </submittedName>
</protein>